<dbReference type="Proteomes" id="UP000188181">
    <property type="component" value="Chromosome"/>
</dbReference>
<dbReference type="RefSeq" id="WP_146684151.1">
    <property type="nucleotide sequence ID" value="NZ_CP019646.1"/>
</dbReference>
<keyword evidence="3" id="KW-1185">Reference proteome</keyword>
<dbReference type="OrthoDB" id="260446at2"/>
<keyword evidence="1" id="KW-0812">Transmembrane</keyword>
<dbReference type="PANTHER" id="PTHR43471">
    <property type="entry name" value="ABC TRANSPORTER PERMEASE"/>
    <property type="match status" value="1"/>
</dbReference>
<dbReference type="EMBL" id="CP019646">
    <property type="protein sequence ID" value="AQQ71925.1"/>
    <property type="molecule type" value="Genomic_DNA"/>
</dbReference>
<feature type="transmembrane region" description="Helical" evidence="1">
    <location>
        <begin position="327"/>
        <end position="347"/>
    </location>
</feature>
<organism evidence="2 3">
    <name type="scientific">Limihaloglobus sulfuriphilus</name>
    <dbReference type="NCBI Taxonomy" id="1851148"/>
    <lineage>
        <taxon>Bacteria</taxon>
        <taxon>Pseudomonadati</taxon>
        <taxon>Planctomycetota</taxon>
        <taxon>Phycisphaerae</taxon>
        <taxon>Sedimentisphaerales</taxon>
        <taxon>Sedimentisphaeraceae</taxon>
        <taxon>Limihaloglobus</taxon>
    </lineage>
</organism>
<name>A0A1Q2MGU5_9BACT</name>
<dbReference type="PANTHER" id="PTHR43471:SF10">
    <property type="entry name" value="SLL1107 PROTEIN"/>
    <property type="match status" value="1"/>
</dbReference>
<evidence type="ECO:0000313" key="3">
    <source>
        <dbReference type="Proteomes" id="UP000188181"/>
    </source>
</evidence>
<dbReference type="Pfam" id="PF12730">
    <property type="entry name" value="ABC2_membrane_4"/>
    <property type="match status" value="1"/>
</dbReference>
<sequence>MANIWVIARNTIAHAMRMKLALVVIALLLVILPVLSVITTGDGTLLGKVQSFSSYGISLVSMMLCLMAVAISCYSLNFELKYKQLYMLVTKPVSRSEILLGKFVGLMVVNVLLLALFCSIIYAITVNMPRFSDTTAEDTQRVETEFFAARAGVKPRPPIEEEKLQSLALERYNRLKNADELPQGSTVDEVFRIIRGQIIMQAKSLGPGEDFVWRFSNVYPSDEAETIFVRFKLTAVTSAGSDGIATQWIAGDLRKLEEGKRPDFPVYYSDIRRDPTRTARELQIPANVVAEDGYLEIGMQNLHYNQVTIIPEDVEVLYKRGGFGMNFFRACVIILVRLTFLTAMGVSFSTWLSFPVAIFVAITIYFIGTVNGFIFDSLELLSSSMGLLYTFTIKPLLSLMPKFDGRFNPSPMIVSARMIEWSFVGLNILATAVARSLVLIGLGILVFNRKEIARITV</sequence>
<accession>A0A1Q2MGU5</accession>
<proteinExistence type="predicted"/>
<dbReference type="GO" id="GO:0140359">
    <property type="term" value="F:ABC-type transporter activity"/>
    <property type="evidence" value="ECO:0007669"/>
    <property type="project" value="InterPro"/>
</dbReference>
<keyword evidence="1" id="KW-0472">Membrane</keyword>
<dbReference type="GO" id="GO:0005886">
    <property type="term" value="C:plasma membrane"/>
    <property type="evidence" value="ECO:0007669"/>
    <property type="project" value="UniProtKB-SubCell"/>
</dbReference>
<feature type="transmembrane region" description="Helical" evidence="1">
    <location>
        <begin position="99"/>
        <end position="124"/>
    </location>
</feature>
<evidence type="ECO:0000256" key="1">
    <source>
        <dbReference type="SAM" id="Phobius"/>
    </source>
</evidence>
<evidence type="ECO:0000313" key="2">
    <source>
        <dbReference type="EMBL" id="AQQ71925.1"/>
    </source>
</evidence>
<feature type="transmembrane region" description="Helical" evidence="1">
    <location>
        <begin position="421"/>
        <end position="447"/>
    </location>
</feature>
<protein>
    <submittedName>
        <fullName evidence="2">Gliding motility-associated ABC transporter permease protein GldF</fullName>
    </submittedName>
</protein>
<keyword evidence="1" id="KW-1133">Transmembrane helix</keyword>
<dbReference type="KEGG" id="pbas:SMSP2_02304"/>
<feature type="transmembrane region" description="Helical" evidence="1">
    <location>
        <begin position="354"/>
        <end position="374"/>
    </location>
</feature>
<gene>
    <name evidence="2" type="ORF">SMSP2_02304</name>
</gene>
<dbReference type="STRING" id="1851148.SMSP2_02304"/>
<feature type="transmembrane region" description="Helical" evidence="1">
    <location>
        <begin position="52"/>
        <end position="78"/>
    </location>
</feature>
<dbReference type="AlphaFoldDB" id="A0A1Q2MGU5"/>
<reference evidence="3" key="1">
    <citation type="submission" date="2017-02" db="EMBL/GenBank/DDBJ databases">
        <title>Comparative genomics and description of representatives of a novel lineage of planctomycetes thriving in anoxic sediments.</title>
        <authorList>
            <person name="Spring S."/>
            <person name="Bunk B."/>
            <person name="Sproer C."/>
        </authorList>
    </citation>
    <scope>NUCLEOTIDE SEQUENCE [LARGE SCALE GENOMIC DNA]</scope>
    <source>
        <strain evidence="3">SM-Chi-D1</strain>
    </source>
</reference>